<keyword evidence="8" id="KW-0547">Nucleotide-binding</keyword>
<organism evidence="16 17">
    <name type="scientific">Fusibacter ferrireducens</name>
    <dbReference type="NCBI Taxonomy" id="2785058"/>
    <lineage>
        <taxon>Bacteria</taxon>
        <taxon>Bacillati</taxon>
        <taxon>Bacillota</taxon>
        <taxon>Clostridia</taxon>
        <taxon>Eubacteriales</taxon>
        <taxon>Eubacteriales Family XII. Incertae Sedis</taxon>
        <taxon>Fusibacter</taxon>
    </lineage>
</organism>
<dbReference type="EC" id="2.7.13.3" evidence="3"/>
<feature type="domain" description="Histidine kinase" evidence="15">
    <location>
        <begin position="461"/>
        <end position="675"/>
    </location>
</feature>
<evidence type="ECO:0000313" key="16">
    <source>
        <dbReference type="EMBL" id="MBF4694611.1"/>
    </source>
</evidence>
<evidence type="ECO:0000313" key="17">
    <source>
        <dbReference type="Proteomes" id="UP000614200"/>
    </source>
</evidence>
<feature type="transmembrane region" description="Helical" evidence="14">
    <location>
        <begin position="12"/>
        <end position="36"/>
    </location>
</feature>
<keyword evidence="12" id="KW-0902">Two-component regulatory system</keyword>
<feature type="transmembrane region" description="Helical" evidence="14">
    <location>
        <begin position="378"/>
        <end position="396"/>
    </location>
</feature>
<sequence>MATKLKTFVKSALTQTVVKIILAILVLVVILSLIFISDYENTYYSGLYESDEFRHEFQRRVHNVIEKELVLLSKENIERSAAEDPSYDYNENISRWYQIQSNLSESPSFKYYIQNKDTGERYSNLMDLNNKENLSKYNFRLIMNASKIEATEVSDGKIIYHESYSRSGMLNAAKDMGNWEGVFVLQDTVGQNDIFKALAHKYEAVAPFLENRSSIYVGIVGVVILGIFLFIYLVVSLITTENSKKNISDYIPNDLKSILILISLSFMSDIMWEFTFEPFVIVEQQSDRWLEITIIAILFLWLFIGLQFTLSLIKDISRGNFFRNTLFYMGLKKGWTFVTKIFKSLSRSKTFRRRVLIYIAIYGFVNYVLGMGLMRLEFFGLVLVGVFNAACFYLVYRNLQSLQIIMQYVSEGDVSAPIDSESISPLFYNFASQVNGLQQNLKEAIQEAIKGERLKTELITNVSHDLKTPLTAIVNYTSLLKNKAIEDEETVKYIQVIDEKAGVLKRLIEDVLEVSKVSSGNVEIHLESLDINQLIQQVLGEFEEDMKNQKLKLITTELSTPIYVEADSLKLWRVVQNLISNITKYTLPDSRVYIIVEDKEKFVTVAFKNISKEMLLEGNDGLMERFVRGDVSRTQEGFGLGLAIAGDLMKLQNGQLDIVVDGDLFKVTLKLNVCKNHQNPV</sequence>
<protein>
    <recommendedName>
        <fullName evidence="3">histidine kinase</fullName>
        <ecNumber evidence="3">2.7.13.3</ecNumber>
    </recommendedName>
</protein>
<evidence type="ECO:0000259" key="15">
    <source>
        <dbReference type="PROSITE" id="PS50109"/>
    </source>
</evidence>
<dbReference type="SUPFAM" id="SSF47384">
    <property type="entry name" value="Homodimeric domain of signal transducing histidine kinase"/>
    <property type="match status" value="1"/>
</dbReference>
<evidence type="ECO:0000256" key="8">
    <source>
        <dbReference type="ARBA" id="ARBA00022741"/>
    </source>
</evidence>
<evidence type="ECO:0000256" key="6">
    <source>
        <dbReference type="ARBA" id="ARBA00022679"/>
    </source>
</evidence>
<dbReference type="SMART" id="SM00387">
    <property type="entry name" value="HATPase_c"/>
    <property type="match status" value="1"/>
</dbReference>
<evidence type="ECO:0000256" key="1">
    <source>
        <dbReference type="ARBA" id="ARBA00000085"/>
    </source>
</evidence>
<keyword evidence="10" id="KW-0067">ATP-binding</keyword>
<dbReference type="SUPFAM" id="SSF55874">
    <property type="entry name" value="ATPase domain of HSP90 chaperone/DNA topoisomerase II/histidine kinase"/>
    <property type="match status" value="1"/>
</dbReference>
<comment type="catalytic activity">
    <reaction evidence="1">
        <text>ATP + protein L-histidine = ADP + protein N-phospho-L-histidine.</text>
        <dbReference type="EC" id="2.7.13.3"/>
    </reaction>
</comment>
<dbReference type="PANTHER" id="PTHR45528:SF1">
    <property type="entry name" value="SENSOR HISTIDINE KINASE CPXA"/>
    <property type="match status" value="1"/>
</dbReference>
<keyword evidence="17" id="KW-1185">Reference proteome</keyword>
<evidence type="ECO:0000256" key="12">
    <source>
        <dbReference type="ARBA" id="ARBA00023012"/>
    </source>
</evidence>
<evidence type="ECO:0000256" key="3">
    <source>
        <dbReference type="ARBA" id="ARBA00012438"/>
    </source>
</evidence>
<dbReference type="InterPro" id="IPR036097">
    <property type="entry name" value="HisK_dim/P_sf"/>
</dbReference>
<dbReference type="InterPro" id="IPR036890">
    <property type="entry name" value="HATPase_C_sf"/>
</dbReference>
<dbReference type="InterPro" id="IPR005467">
    <property type="entry name" value="His_kinase_dom"/>
</dbReference>
<evidence type="ECO:0000256" key="11">
    <source>
        <dbReference type="ARBA" id="ARBA00022989"/>
    </source>
</evidence>
<dbReference type="InterPro" id="IPR050398">
    <property type="entry name" value="HssS/ArlS-like"/>
</dbReference>
<evidence type="ECO:0000256" key="7">
    <source>
        <dbReference type="ARBA" id="ARBA00022692"/>
    </source>
</evidence>
<dbReference type="PANTHER" id="PTHR45528">
    <property type="entry name" value="SENSOR HISTIDINE KINASE CPXA"/>
    <property type="match status" value="1"/>
</dbReference>
<dbReference type="InterPro" id="IPR003594">
    <property type="entry name" value="HATPase_dom"/>
</dbReference>
<comment type="caution">
    <text evidence="16">The sequence shown here is derived from an EMBL/GenBank/DDBJ whole genome shotgun (WGS) entry which is preliminary data.</text>
</comment>
<gene>
    <name evidence="16" type="ORF">ISU02_15980</name>
</gene>
<proteinExistence type="predicted"/>
<dbReference type="Proteomes" id="UP000614200">
    <property type="component" value="Unassembled WGS sequence"/>
</dbReference>
<keyword evidence="11 14" id="KW-1133">Transmembrane helix</keyword>
<evidence type="ECO:0000256" key="2">
    <source>
        <dbReference type="ARBA" id="ARBA00004651"/>
    </source>
</evidence>
<dbReference type="EMBL" id="JADKNH010000010">
    <property type="protein sequence ID" value="MBF4694611.1"/>
    <property type="molecule type" value="Genomic_DNA"/>
</dbReference>
<feature type="transmembrane region" description="Helical" evidence="14">
    <location>
        <begin position="255"/>
        <end position="272"/>
    </location>
</feature>
<dbReference type="CDD" id="cd00082">
    <property type="entry name" value="HisKA"/>
    <property type="match status" value="1"/>
</dbReference>
<feature type="transmembrane region" description="Helical" evidence="14">
    <location>
        <begin position="292"/>
        <end position="313"/>
    </location>
</feature>
<evidence type="ECO:0000256" key="5">
    <source>
        <dbReference type="ARBA" id="ARBA00022553"/>
    </source>
</evidence>
<evidence type="ECO:0000256" key="9">
    <source>
        <dbReference type="ARBA" id="ARBA00022777"/>
    </source>
</evidence>
<dbReference type="PROSITE" id="PS50109">
    <property type="entry name" value="HIS_KIN"/>
    <property type="match status" value="1"/>
</dbReference>
<dbReference type="SMART" id="SM00388">
    <property type="entry name" value="HisKA"/>
    <property type="match status" value="1"/>
</dbReference>
<dbReference type="GO" id="GO:0016301">
    <property type="term" value="F:kinase activity"/>
    <property type="evidence" value="ECO:0007669"/>
    <property type="project" value="UniProtKB-KW"/>
</dbReference>
<dbReference type="Gene3D" id="1.10.287.130">
    <property type="match status" value="1"/>
</dbReference>
<keyword evidence="4" id="KW-1003">Cell membrane</keyword>
<keyword evidence="9 16" id="KW-0418">Kinase</keyword>
<dbReference type="Pfam" id="PF00512">
    <property type="entry name" value="HisKA"/>
    <property type="match status" value="1"/>
</dbReference>
<keyword evidence="5" id="KW-0597">Phosphoprotein</keyword>
<feature type="transmembrane region" description="Helical" evidence="14">
    <location>
        <begin position="355"/>
        <end position="372"/>
    </location>
</feature>
<dbReference type="RefSeq" id="WP_194702855.1">
    <property type="nucleotide sequence ID" value="NZ_JADKNH010000010.1"/>
</dbReference>
<keyword evidence="6" id="KW-0808">Transferase</keyword>
<evidence type="ECO:0000256" key="14">
    <source>
        <dbReference type="SAM" id="Phobius"/>
    </source>
</evidence>
<accession>A0ABR9ZW86</accession>
<dbReference type="Gene3D" id="3.30.565.10">
    <property type="entry name" value="Histidine kinase-like ATPase, C-terminal domain"/>
    <property type="match status" value="1"/>
</dbReference>
<comment type="subcellular location">
    <subcellularLocation>
        <location evidence="2">Cell membrane</location>
        <topology evidence="2">Multi-pass membrane protein</topology>
    </subcellularLocation>
</comment>
<dbReference type="InterPro" id="IPR003661">
    <property type="entry name" value="HisK_dim/P_dom"/>
</dbReference>
<dbReference type="Pfam" id="PF02518">
    <property type="entry name" value="HATPase_c"/>
    <property type="match status" value="1"/>
</dbReference>
<name>A0ABR9ZW86_9FIRM</name>
<evidence type="ECO:0000256" key="10">
    <source>
        <dbReference type="ARBA" id="ARBA00022840"/>
    </source>
</evidence>
<reference evidence="16 17" key="1">
    <citation type="submission" date="2020-11" db="EMBL/GenBank/DDBJ databases">
        <title>Fusibacter basophilias sp. nov.</title>
        <authorList>
            <person name="Qiu D."/>
        </authorList>
    </citation>
    <scope>NUCLEOTIDE SEQUENCE [LARGE SCALE GENOMIC DNA]</scope>
    <source>
        <strain evidence="16 17">Q10-2</strain>
    </source>
</reference>
<evidence type="ECO:0000256" key="13">
    <source>
        <dbReference type="ARBA" id="ARBA00023136"/>
    </source>
</evidence>
<keyword evidence="13 14" id="KW-0472">Membrane</keyword>
<feature type="transmembrane region" description="Helical" evidence="14">
    <location>
        <begin position="215"/>
        <end position="235"/>
    </location>
</feature>
<keyword evidence="7 14" id="KW-0812">Transmembrane</keyword>
<evidence type="ECO:0000256" key="4">
    <source>
        <dbReference type="ARBA" id="ARBA00022475"/>
    </source>
</evidence>